<accession>A0A9P4YXH3</accession>
<feature type="compositionally biased region" description="Low complexity" evidence="1">
    <location>
        <begin position="302"/>
        <end position="327"/>
    </location>
</feature>
<keyword evidence="2" id="KW-0472">Membrane</keyword>
<dbReference type="OrthoDB" id="8062037at2759"/>
<proteinExistence type="predicted"/>
<keyword evidence="3" id="KW-0732">Signal</keyword>
<dbReference type="AlphaFoldDB" id="A0A9P4YXH3"/>
<dbReference type="Proteomes" id="UP000749293">
    <property type="component" value="Unassembled WGS sequence"/>
</dbReference>
<dbReference type="EMBL" id="JAANYQ010000005">
    <property type="protein sequence ID" value="KAF4123850.1"/>
    <property type="molecule type" value="Genomic_DNA"/>
</dbReference>
<feature type="signal peptide" evidence="3">
    <location>
        <begin position="1"/>
        <end position="24"/>
    </location>
</feature>
<feature type="compositionally biased region" description="Polar residues" evidence="1">
    <location>
        <begin position="331"/>
        <end position="345"/>
    </location>
</feature>
<name>A0A9P4YXH3_9HYPO</name>
<evidence type="ECO:0000313" key="5">
    <source>
        <dbReference type="Proteomes" id="UP000749293"/>
    </source>
</evidence>
<evidence type="ECO:0000256" key="1">
    <source>
        <dbReference type="SAM" id="MobiDB-lite"/>
    </source>
</evidence>
<dbReference type="RefSeq" id="XP_035322502.1">
    <property type="nucleotide sequence ID" value="XM_035467536.1"/>
</dbReference>
<gene>
    <name evidence="4" type="ORF">GMORB2_5566</name>
</gene>
<feature type="compositionally biased region" description="Polar residues" evidence="1">
    <location>
        <begin position="407"/>
        <end position="424"/>
    </location>
</feature>
<feature type="chain" id="PRO_5040515957" evidence="3">
    <location>
        <begin position="25"/>
        <end position="461"/>
    </location>
</feature>
<sequence>MFTSLKNLALWLGFILPLVGSAGADVIAWTSPSDSLPDWASESTLQLSLSTSSTNYAIIPLTDKLAAGQSGQISSSTISIKGDLKAADDSNYDTITSSGDVAYMTCDQSDTATYITPDKMLNELMKQAPKAIVLYSTEHNWCSLGHNGDLDYTAILSMTDTGESASVLAHLNETSKSSVGVSIYGSANKETSIDNDGNQSSGDGKSAVAMSVLYSITGLVTFLFLVIIVNGAIRAHRHPERYGPRRAAPGRPRQSRAKGLARAVLETLPVIKFGDQQPSKPDPELETIDDAITAEEGRVRDPAAAQGAAAADASPNAAAATSRGATAPGPDTQNRAGTSASSPRTSMERSETAAATSGIEGATAAPRASTASQSTPEALGCSICTDDFKVGEDVRVLPRLDLRPGQASGSGTTNEGQQPSTASESLPPPLNVGSHGGSHETSGSPDVTDGGIDVNRLRCEA</sequence>
<keyword evidence="2" id="KW-1133">Transmembrane helix</keyword>
<dbReference type="GeneID" id="55971791"/>
<feature type="region of interest" description="Disordered" evidence="1">
    <location>
        <begin position="401"/>
        <end position="461"/>
    </location>
</feature>
<evidence type="ECO:0000256" key="2">
    <source>
        <dbReference type="SAM" id="Phobius"/>
    </source>
</evidence>
<protein>
    <submittedName>
        <fullName evidence="4">Zinc finger, C3HC4 type (RING finger)</fullName>
    </submittedName>
</protein>
<evidence type="ECO:0000256" key="3">
    <source>
        <dbReference type="SAM" id="SignalP"/>
    </source>
</evidence>
<feature type="transmembrane region" description="Helical" evidence="2">
    <location>
        <begin position="212"/>
        <end position="233"/>
    </location>
</feature>
<comment type="caution">
    <text evidence="4">The sequence shown here is derived from an EMBL/GenBank/DDBJ whole genome shotgun (WGS) entry which is preliminary data.</text>
</comment>
<feature type="region of interest" description="Disordered" evidence="1">
    <location>
        <begin position="299"/>
        <end position="379"/>
    </location>
</feature>
<evidence type="ECO:0000313" key="4">
    <source>
        <dbReference type="EMBL" id="KAF4123850.1"/>
    </source>
</evidence>
<keyword evidence="5" id="KW-1185">Reference proteome</keyword>
<reference evidence="4" key="1">
    <citation type="submission" date="2020-03" db="EMBL/GenBank/DDBJ databases">
        <title>Site-based positive gene gene selection in Geosmithia morbida across the United States reveals a broad range of putative effectors and factors for local host and environmental adapation.</title>
        <authorList>
            <person name="Onufrak A."/>
            <person name="Murdoch R.W."/>
            <person name="Gazis R."/>
            <person name="Huff M."/>
            <person name="Staton M."/>
            <person name="Klingeman W."/>
            <person name="Hadziabdic D."/>
        </authorList>
    </citation>
    <scope>NUCLEOTIDE SEQUENCE</scope>
    <source>
        <strain evidence="4">1262</strain>
    </source>
</reference>
<organism evidence="4 5">
    <name type="scientific">Geosmithia morbida</name>
    <dbReference type="NCBI Taxonomy" id="1094350"/>
    <lineage>
        <taxon>Eukaryota</taxon>
        <taxon>Fungi</taxon>
        <taxon>Dikarya</taxon>
        <taxon>Ascomycota</taxon>
        <taxon>Pezizomycotina</taxon>
        <taxon>Sordariomycetes</taxon>
        <taxon>Hypocreomycetidae</taxon>
        <taxon>Hypocreales</taxon>
        <taxon>Bionectriaceae</taxon>
        <taxon>Geosmithia</taxon>
    </lineage>
</organism>
<keyword evidence="2" id="KW-0812">Transmembrane</keyword>